<feature type="domain" description="C2" evidence="10">
    <location>
        <begin position="23"/>
        <end position="141"/>
    </location>
</feature>
<dbReference type="AlphaFoldDB" id="A0A7N2LC64"/>
<dbReference type="InterPro" id="IPR047255">
    <property type="entry name" value="C2D_MCTP_PRT_plant"/>
</dbReference>
<dbReference type="InterPro" id="IPR013583">
    <property type="entry name" value="MCTP_C"/>
</dbReference>
<feature type="domain" description="C2" evidence="10">
    <location>
        <begin position="347"/>
        <end position="471"/>
    </location>
</feature>
<proteinExistence type="inferred from homology"/>
<name>A0A7N2LC64_QUELO</name>
<dbReference type="PROSITE" id="PS50004">
    <property type="entry name" value="C2"/>
    <property type="match status" value="3"/>
</dbReference>
<comment type="similarity">
    <text evidence="2">Belongs to the MCTP family.</text>
</comment>
<dbReference type="EMBL" id="LRBV02000004">
    <property type="status" value="NOT_ANNOTATED_CDS"/>
    <property type="molecule type" value="Genomic_DNA"/>
</dbReference>
<dbReference type="InterPro" id="IPR047257">
    <property type="entry name" value="C2B_MCTP_PRT_plant"/>
</dbReference>
<dbReference type="PANTHER" id="PTHR31425">
    <property type="entry name" value="PHOSPHORIBOSYLANTHRANILATE TRANSFERASE ISOFORM 1"/>
    <property type="match status" value="1"/>
</dbReference>
<dbReference type="Pfam" id="PF08372">
    <property type="entry name" value="PRT_C"/>
    <property type="match status" value="1"/>
</dbReference>
<evidence type="ECO:0000313" key="11">
    <source>
        <dbReference type="EnsemblPlants" id="QL04p004773:mrna:CDS:1"/>
    </source>
</evidence>
<gene>
    <name evidence="11" type="primary">LOC115983214</name>
</gene>
<evidence type="ECO:0000256" key="2">
    <source>
        <dbReference type="ARBA" id="ARBA00007923"/>
    </source>
</evidence>
<evidence type="ECO:0000256" key="9">
    <source>
        <dbReference type="SAM" id="Phobius"/>
    </source>
</evidence>
<dbReference type="OMA" id="CKPSIGV"/>
<dbReference type="GO" id="GO:0016020">
    <property type="term" value="C:membrane"/>
    <property type="evidence" value="ECO:0007669"/>
    <property type="project" value="UniProtKB-SubCell"/>
</dbReference>
<feature type="region of interest" description="Disordered" evidence="8">
    <location>
        <begin position="1"/>
        <end position="28"/>
    </location>
</feature>
<feature type="transmembrane region" description="Helical" evidence="9">
    <location>
        <begin position="715"/>
        <end position="738"/>
    </location>
</feature>
<dbReference type="PANTHER" id="PTHR31425:SF41">
    <property type="entry name" value="ANTHRANILATE PHOSPHORIBOSYLTRANSFERASE-LIKE PROTEIN"/>
    <property type="match status" value="1"/>
</dbReference>
<dbReference type="Proteomes" id="UP000594261">
    <property type="component" value="Chromosome 4"/>
</dbReference>
<organism evidence="11 12">
    <name type="scientific">Quercus lobata</name>
    <name type="common">Valley oak</name>
    <dbReference type="NCBI Taxonomy" id="97700"/>
    <lineage>
        <taxon>Eukaryota</taxon>
        <taxon>Viridiplantae</taxon>
        <taxon>Streptophyta</taxon>
        <taxon>Embryophyta</taxon>
        <taxon>Tracheophyta</taxon>
        <taxon>Spermatophyta</taxon>
        <taxon>Magnoliopsida</taxon>
        <taxon>eudicotyledons</taxon>
        <taxon>Gunneridae</taxon>
        <taxon>Pentapetalae</taxon>
        <taxon>rosids</taxon>
        <taxon>fabids</taxon>
        <taxon>Fagales</taxon>
        <taxon>Fagaceae</taxon>
        <taxon>Quercus</taxon>
    </lineage>
</organism>
<feature type="compositionally biased region" description="Polar residues" evidence="8">
    <location>
        <begin position="10"/>
        <end position="25"/>
    </location>
</feature>
<keyword evidence="6 9" id="KW-1133">Transmembrane helix</keyword>
<dbReference type="Gene3D" id="2.60.40.150">
    <property type="entry name" value="C2 domain"/>
    <property type="match status" value="3"/>
</dbReference>
<comment type="subcellular location">
    <subcellularLocation>
        <location evidence="1">Membrane</location>
        <topology evidence="1">Multi-pass membrane protein</topology>
    </subcellularLocation>
</comment>
<sequence length="773" mass="88298">MAKPKEDFSLKQTKPNISGSKNTTGPLRPHDLVEQMQFMFVKILKAKGLVGPDGPDTCDPYVEIILGNCKGTTKIFEKKSSPEWNQVFAFKKERIQTITLETVVRDKLNKVSHEMIGKVKFNIGDVPMRVQPDSPLAPQWYRLEDKNGVKLGAGELMLSVWMGTQADEAFSEAWISDAAESAGTAYTRSKIYHSPRLWYLRVNVIQGQDLVFRDKNRKNPEVFVRGTLGNLVLRSRSSPNKNENPMWNEDMMFVAAEPFEEPLVLSVEDKLNPNKEESVCLGRVVIPLQNVMKRVDNAPASARWYNLERPEIAGENKEQNEVKFASKLNARISLDGGYHVLDEATNYSSDLRSTVKLLWRPNIGLLELGILNATGLPVMKGKEKRTDAYCVAKYASKWVRTRTILDSLAPQWNEQFSWDVYDLCTVLTIGVFDNGHIQAGDMAGKAFHPRIGKVRIRLSTLESNRIYTYSYPLVVLQSSGVKKMGEIQLAVRFSCASFFDTLQNYTQPLLPKMHYLNPLSVYQLDSLRHQAAFITSLRLSRAEPPLRKEIVDYMLDVGSNMWSIRRAKANYDRILDLLSGIFALIKWFEQIRNWKSPAATMAFYFLFLVVVFVPKLTLSTIFLVLFLVGVWRCIKRPRHPPHLDAKLSHVDTTNEEELDEEFDPLPSKKTGEVLKRRYDRLRGIAGRMQVVLGDLATQGERVQSLLSWRDPRATMIFVCFCLVACFVTYVTPFQYVLILSMTYVLRHPRFRVGFPSVVQNFLRRLPARTDSML</sequence>
<evidence type="ECO:0000256" key="3">
    <source>
        <dbReference type="ARBA" id="ARBA00022692"/>
    </source>
</evidence>
<dbReference type="InParanoid" id="A0A7N2LC64"/>
<evidence type="ECO:0000259" key="10">
    <source>
        <dbReference type="PROSITE" id="PS50004"/>
    </source>
</evidence>
<dbReference type="GeneID" id="115983214"/>
<reference evidence="11" key="2">
    <citation type="submission" date="2021-01" db="UniProtKB">
        <authorList>
            <consortium name="EnsemblPlants"/>
        </authorList>
    </citation>
    <scope>IDENTIFICATION</scope>
</reference>
<keyword evidence="5" id="KW-0106">Calcium</keyword>
<dbReference type="InterPro" id="IPR047259">
    <property type="entry name" value="QUIRKY-like"/>
</dbReference>
<dbReference type="Pfam" id="PF00168">
    <property type="entry name" value="C2"/>
    <property type="match status" value="3"/>
</dbReference>
<dbReference type="Gramene" id="QL04p004773:mrna">
    <property type="protein sequence ID" value="QL04p004773:mrna:CDS:1"/>
    <property type="gene ID" value="QL04p004773"/>
</dbReference>
<keyword evidence="12" id="KW-1185">Reference proteome</keyword>
<dbReference type="SUPFAM" id="SSF49562">
    <property type="entry name" value="C2 domain (Calcium/lipid-binding domain, CaLB)"/>
    <property type="match status" value="3"/>
</dbReference>
<dbReference type="InterPro" id="IPR035892">
    <property type="entry name" value="C2_domain_sf"/>
</dbReference>
<dbReference type="CDD" id="cd04019">
    <property type="entry name" value="C2C_MCTP_PRT_plant"/>
    <property type="match status" value="1"/>
</dbReference>
<dbReference type="OrthoDB" id="5973539at2759"/>
<accession>A0A7N2LC64</accession>
<keyword evidence="7 9" id="KW-0472">Membrane</keyword>
<dbReference type="CDD" id="cd08379">
    <property type="entry name" value="C2D_MCTP_PRT_plant"/>
    <property type="match status" value="1"/>
</dbReference>
<dbReference type="KEGG" id="qlo:115983214"/>
<evidence type="ECO:0000256" key="6">
    <source>
        <dbReference type="ARBA" id="ARBA00022989"/>
    </source>
</evidence>
<feature type="transmembrane region" description="Helical" evidence="9">
    <location>
        <begin position="601"/>
        <end position="628"/>
    </location>
</feature>
<evidence type="ECO:0000313" key="12">
    <source>
        <dbReference type="Proteomes" id="UP000594261"/>
    </source>
</evidence>
<dbReference type="InterPro" id="IPR047258">
    <property type="entry name" value="C2C_MCTP_PRT_plant"/>
</dbReference>
<dbReference type="CDD" id="cd08378">
    <property type="entry name" value="C2B_MCTP_PRT_plant"/>
    <property type="match status" value="1"/>
</dbReference>
<dbReference type="RefSeq" id="XP_030961716.1">
    <property type="nucleotide sequence ID" value="XM_031105856.1"/>
</dbReference>
<dbReference type="FunFam" id="2.60.40.150:FF:000090">
    <property type="entry name" value="C2 domain-containing protein"/>
    <property type="match status" value="1"/>
</dbReference>
<protein>
    <recommendedName>
        <fullName evidence="10">C2 domain-containing protein</fullName>
    </recommendedName>
</protein>
<keyword evidence="3 9" id="KW-0812">Transmembrane</keyword>
<dbReference type="InterPro" id="IPR000008">
    <property type="entry name" value="C2_dom"/>
</dbReference>
<feature type="domain" description="C2" evidence="10">
    <location>
        <begin position="181"/>
        <end position="305"/>
    </location>
</feature>
<dbReference type="EnsemblPlants" id="QL04p004773:mrna">
    <property type="protein sequence ID" value="QL04p004773:mrna:CDS:1"/>
    <property type="gene ID" value="QL04p004773"/>
</dbReference>
<reference evidence="11 12" key="1">
    <citation type="journal article" date="2016" name="G3 (Bethesda)">
        <title>First Draft Assembly and Annotation of the Genome of a California Endemic Oak Quercus lobata Nee (Fagaceae).</title>
        <authorList>
            <person name="Sork V.L."/>
            <person name="Fitz-Gibbon S.T."/>
            <person name="Puiu D."/>
            <person name="Crepeau M."/>
            <person name="Gugger P.F."/>
            <person name="Sherman R."/>
            <person name="Stevens K."/>
            <person name="Langley C.H."/>
            <person name="Pellegrini M."/>
            <person name="Salzberg S.L."/>
        </authorList>
    </citation>
    <scope>NUCLEOTIDE SEQUENCE [LARGE SCALE GENOMIC DNA]</scope>
    <source>
        <strain evidence="11 12">cv. SW786</strain>
    </source>
</reference>
<evidence type="ECO:0000256" key="8">
    <source>
        <dbReference type="SAM" id="MobiDB-lite"/>
    </source>
</evidence>
<evidence type="ECO:0000256" key="1">
    <source>
        <dbReference type="ARBA" id="ARBA00004141"/>
    </source>
</evidence>
<evidence type="ECO:0000256" key="5">
    <source>
        <dbReference type="ARBA" id="ARBA00022837"/>
    </source>
</evidence>
<evidence type="ECO:0000256" key="4">
    <source>
        <dbReference type="ARBA" id="ARBA00022737"/>
    </source>
</evidence>
<evidence type="ECO:0000256" key="7">
    <source>
        <dbReference type="ARBA" id="ARBA00023136"/>
    </source>
</evidence>
<keyword evidence="4" id="KW-0677">Repeat</keyword>
<dbReference type="SMART" id="SM00239">
    <property type="entry name" value="C2"/>
    <property type="match status" value="3"/>
</dbReference>